<keyword evidence="2" id="KW-0342">GTP-binding</keyword>
<dbReference type="SUPFAM" id="SSF52540">
    <property type="entry name" value="P-loop containing nucleoside triphosphate hydrolases"/>
    <property type="match status" value="1"/>
</dbReference>
<dbReference type="PANTHER" id="PTHR11564">
    <property type="entry name" value="SIGNAL RECOGNITION PARTICLE 54K PROTEIN SRP54"/>
    <property type="match status" value="1"/>
</dbReference>
<comment type="caution">
    <text evidence="4">The sequence shown here is derived from an EMBL/GenBank/DDBJ whole genome shotgun (WGS) entry which is preliminary data.</text>
</comment>
<keyword evidence="1" id="KW-0547">Nucleotide-binding</keyword>
<accession>A0A816YRU4</accession>
<feature type="domain" description="SRP54-type proteins GTP-binding" evidence="3">
    <location>
        <begin position="1"/>
        <end position="53"/>
    </location>
</feature>
<dbReference type="Pfam" id="PF00448">
    <property type="entry name" value="SRP54"/>
    <property type="match status" value="1"/>
</dbReference>
<dbReference type="PANTHER" id="PTHR11564:SF5">
    <property type="entry name" value="SIGNAL RECOGNITION PARTICLE SUBUNIT SRP54"/>
    <property type="match status" value="1"/>
</dbReference>
<evidence type="ECO:0000256" key="2">
    <source>
        <dbReference type="ARBA" id="ARBA00023134"/>
    </source>
</evidence>
<protein>
    <recommendedName>
        <fullName evidence="3">SRP54-type proteins GTP-binding domain-containing protein</fullName>
    </recommendedName>
</protein>
<dbReference type="Gene3D" id="3.40.50.300">
    <property type="entry name" value="P-loop containing nucleotide triphosphate hydrolases"/>
    <property type="match status" value="1"/>
</dbReference>
<evidence type="ECO:0000259" key="3">
    <source>
        <dbReference type="Pfam" id="PF00448"/>
    </source>
</evidence>
<dbReference type="GO" id="GO:0030942">
    <property type="term" value="F:endoplasmic reticulum signal peptide binding"/>
    <property type="evidence" value="ECO:0007669"/>
    <property type="project" value="TreeGrafter"/>
</dbReference>
<evidence type="ECO:0000256" key="1">
    <source>
        <dbReference type="ARBA" id="ARBA00022741"/>
    </source>
</evidence>
<sequence>MDASIGQACEAQARAFKEKVDVGSVIVTKLDGHAKGGGALSAVAATRSPMIFI</sequence>
<dbReference type="GO" id="GO:0005829">
    <property type="term" value="C:cytosol"/>
    <property type="evidence" value="ECO:0007669"/>
    <property type="project" value="TreeGrafter"/>
</dbReference>
<dbReference type="GO" id="GO:0008312">
    <property type="term" value="F:7S RNA binding"/>
    <property type="evidence" value="ECO:0007669"/>
    <property type="project" value="TreeGrafter"/>
</dbReference>
<dbReference type="GO" id="GO:0003924">
    <property type="term" value="F:GTPase activity"/>
    <property type="evidence" value="ECO:0007669"/>
    <property type="project" value="InterPro"/>
</dbReference>
<proteinExistence type="predicted"/>
<dbReference type="InterPro" id="IPR022941">
    <property type="entry name" value="SRP54"/>
</dbReference>
<evidence type="ECO:0000313" key="4">
    <source>
        <dbReference type="EMBL" id="CAF2162812.1"/>
    </source>
</evidence>
<evidence type="ECO:0000313" key="5">
    <source>
        <dbReference type="Proteomes" id="UP000663856"/>
    </source>
</evidence>
<dbReference type="InterPro" id="IPR000897">
    <property type="entry name" value="SRP54_GTPase_dom"/>
</dbReference>
<gene>
    <name evidence="4" type="ORF">WKI299_LOCUS32360</name>
</gene>
<dbReference type="Proteomes" id="UP000663856">
    <property type="component" value="Unassembled WGS sequence"/>
</dbReference>
<organism evidence="4 5">
    <name type="scientific">Rotaria magnacalcarata</name>
    <dbReference type="NCBI Taxonomy" id="392030"/>
    <lineage>
        <taxon>Eukaryota</taxon>
        <taxon>Metazoa</taxon>
        <taxon>Spiralia</taxon>
        <taxon>Gnathifera</taxon>
        <taxon>Rotifera</taxon>
        <taxon>Eurotatoria</taxon>
        <taxon>Bdelloidea</taxon>
        <taxon>Philodinida</taxon>
        <taxon>Philodinidae</taxon>
        <taxon>Rotaria</taxon>
    </lineage>
</organism>
<dbReference type="AlphaFoldDB" id="A0A816YRU4"/>
<reference evidence="4" key="1">
    <citation type="submission" date="2021-02" db="EMBL/GenBank/DDBJ databases">
        <authorList>
            <person name="Nowell W R."/>
        </authorList>
    </citation>
    <scope>NUCLEOTIDE SEQUENCE</scope>
</reference>
<name>A0A816YRU4_9BILA</name>
<dbReference type="EMBL" id="CAJNRF010014932">
    <property type="protein sequence ID" value="CAF2162812.1"/>
    <property type="molecule type" value="Genomic_DNA"/>
</dbReference>
<dbReference type="GO" id="GO:0005525">
    <property type="term" value="F:GTP binding"/>
    <property type="evidence" value="ECO:0007669"/>
    <property type="project" value="UniProtKB-KW"/>
</dbReference>
<dbReference type="GO" id="GO:0006616">
    <property type="term" value="P:SRP-dependent cotranslational protein targeting to membrane, translocation"/>
    <property type="evidence" value="ECO:0007669"/>
    <property type="project" value="TreeGrafter"/>
</dbReference>
<dbReference type="GO" id="GO:0005786">
    <property type="term" value="C:signal recognition particle, endoplasmic reticulum targeting"/>
    <property type="evidence" value="ECO:0007669"/>
    <property type="project" value="TreeGrafter"/>
</dbReference>
<feature type="non-terminal residue" evidence="4">
    <location>
        <position position="53"/>
    </location>
</feature>
<dbReference type="InterPro" id="IPR027417">
    <property type="entry name" value="P-loop_NTPase"/>
</dbReference>